<dbReference type="GeneID" id="56731544"/>
<dbReference type="AlphaFoldDB" id="A0A853HFM2"/>
<proteinExistence type="predicted"/>
<keyword evidence="1" id="KW-0805">Transcription regulation</keyword>
<dbReference type="Pfam" id="PF12833">
    <property type="entry name" value="HTH_18"/>
    <property type="match status" value="1"/>
</dbReference>
<evidence type="ECO:0000256" key="2">
    <source>
        <dbReference type="ARBA" id="ARBA00023125"/>
    </source>
</evidence>
<dbReference type="Gene3D" id="1.10.10.60">
    <property type="entry name" value="Homeodomain-like"/>
    <property type="match status" value="1"/>
</dbReference>
<dbReference type="Proteomes" id="UP000548673">
    <property type="component" value="Unassembled WGS sequence"/>
</dbReference>
<dbReference type="InterPro" id="IPR003313">
    <property type="entry name" value="AraC-bd"/>
</dbReference>
<dbReference type="EMBL" id="JABTXY010000025">
    <property type="protein sequence ID" value="NYV43564.1"/>
    <property type="molecule type" value="Genomic_DNA"/>
</dbReference>
<dbReference type="PANTHER" id="PTHR46796">
    <property type="entry name" value="HTH-TYPE TRANSCRIPTIONAL ACTIVATOR RHAS-RELATED"/>
    <property type="match status" value="1"/>
</dbReference>
<dbReference type="PROSITE" id="PS01124">
    <property type="entry name" value="HTH_ARAC_FAMILY_2"/>
    <property type="match status" value="1"/>
</dbReference>
<comment type="caution">
    <text evidence="5">The sequence shown here is derived from an EMBL/GenBank/DDBJ whole genome shotgun (WGS) entry which is preliminary data.</text>
</comment>
<evidence type="ECO:0000256" key="1">
    <source>
        <dbReference type="ARBA" id="ARBA00023015"/>
    </source>
</evidence>
<evidence type="ECO:0000256" key="3">
    <source>
        <dbReference type="ARBA" id="ARBA00023163"/>
    </source>
</evidence>
<reference evidence="5 6" key="1">
    <citation type="submission" date="2020-05" db="EMBL/GenBank/DDBJ databases">
        <title>The draft genome of Cronobacter sakazakii strain 145005.</title>
        <authorList>
            <person name="Yang J."/>
            <person name="Liu L."/>
            <person name="Feng Y."/>
            <person name="Zong Z."/>
        </authorList>
    </citation>
    <scope>NUCLEOTIDE SEQUENCE [LARGE SCALE GENOMIC DNA]</scope>
    <source>
        <strain evidence="5 6">145005</strain>
    </source>
</reference>
<dbReference type="GO" id="GO:0003700">
    <property type="term" value="F:DNA-binding transcription factor activity"/>
    <property type="evidence" value="ECO:0007669"/>
    <property type="project" value="InterPro"/>
</dbReference>
<dbReference type="GO" id="GO:0043565">
    <property type="term" value="F:sequence-specific DNA binding"/>
    <property type="evidence" value="ECO:0007669"/>
    <property type="project" value="InterPro"/>
</dbReference>
<dbReference type="SUPFAM" id="SSF46689">
    <property type="entry name" value="Homeodomain-like"/>
    <property type="match status" value="2"/>
</dbReference>
<protein>
    <submittedName>
        <fullName evidence="5">AraC family transcriptional regulator</fullName>
    </submittedName>
</protein>
<dbReference type="KEGG" id="csj:CSK29544_04040"/>
<dbReference type="PANTHER" id="PTHR46796:SF2">
    <property type="entry name" value="TRANSCRIPTIONAL REGULATORY PROTEIN"/>
    <property type="match status" value="1"/>
</dbReference>
<keyword evidence="2" id="KW-0238">DNA-binding</keyword>
<evidence type="ECO:0000313" key="5">
    <source>
        <dbReference type="EMBL" id="NYV43564.1"/>
    </source>
</evidence>
<organism evidence="5 6">
    <name type="scientific">Cronobacter sakazakii</name>
    <name type="common">Enterobacter sakazakii</name>
    <dbReference type="NCBI Taxonomy" id="28141"/>
    <lineage>
        <taxon>Bacteria</taxon>
        <taxon>Pseudomonadati</taxon>
        <taxon>Pseudomonadota</taxon>
        <taxon>Gammaproteobacteria</taxon>
        <taxon>Enterobacterales</taxon>
        <taxon>Enterobacteriaceae</taxon>
        <taxon>Cronobacter</taxon>
    </lineage>
</organism>
<accession>A0A853HFM2</accession>
<dbReference type="Pfam" id="PF02311">
    <property type="entry name" value="AraC_binding"/>
    <property type="match status" value="1"/>
</dbReference>
<keyword evidence="3" id="KW-0804">Transcription</keyword>
<dbReference type="SMART" id="SM00342">
    <property type="entry name" value="HTH_ARAC"/>
    <property type="match status" value="1"/>
</dbReference>
<sequence>MPGEKENKDWVKLAQTPGKIERIEAYFSGHGYEPHRHDTYAIGRTLSGVQRFHYRDGKKHSLPGGTMVLHPDEIHDGEAGTTEGFQYRMLYIDPALIQKILGGKPLPFIPGGISSDPRLYAATEPLLKAPEESFDALEEEDALYDLARTMASIGGQRFRRCLVDYRSAESAREYIQTEFTQNITLETLSAVSGKDRWSLSRDFRALYGTSPYRYVTMRRLEYCRRKIQAGLTLAEAATEAGFSDQSHMTRQFIKTFGLSPGRWQKFIQNSQR</sequence>
<evidence type="ECO:0000313" key="6">
    <source>
        <dbReference type="Proteomes" id="UP000548673"/>
    </source>
</evidence>
<gene>
    <name evidence="5" type="ORF">HRR37_14590</name>
</gene>
<dbReference type="InterPro" id="IPR050204">
    <property type="entry name" value="AraC_XylS_family_regulators"/>
</dbReference>
<dbReference type="InterPro" id="IPR009057">
    <property type="entry name" value="Homeodomain-like_sf"/>
</dbReference>
<dbReference type="InterPro" id="IPR037923">
    <property type="entry name" value="HTH-like"/>
</dbReference>
<dbReference type="RefSeq" id="WP_007865403.1">
    <property type="nucleotide sequence ID" value="NZ_CP011047.1"/>
</dbReference>
<feature type="domain" description="HTH araC/xylS-type" evidence="4">
    <location>
        <begin position="169"/>
        <end position="266"/>
    </location>
</feature>
<evidence type="ECO:0000259" key="4">
    <source>
        <dbReference type="PROSITE" id="PS01124"/>
    </source>
</evidence>
<name>A0A853HFM2_CROSK</name>
<dbReference type="SUPFAM" id="SSF51215">
    <property type="entry name" value="Regulatory protein AraC"/>
    <property type="match status" value="1"/>
</dbReference>
<dbReference type="InterPro" id="IPR018060">
    <property type="entry name" value="HTH_AraC"/>
</dbReference>